<dbReference type="Proteomes" id="UP000683925">
    <property type="component" value="Unassembled WGS sequence"/>
</dbReference>
<evidence type="ECO:0000313" key="1">
    <source>
        <dbReference type="EMBL" id="CAD8197345.1"/>
    </source>
</evidence>
<evidence type="ECO:0000313" key="2">
    <source>
        <dbReference type="Proteomes" id="UP000683925"/>
    </source>
</evidence>
<dbReference type="EMBL" id="CAJJDP010000114">
    <property type="protein sequence ID" value="CAD8197345.1"/>
    <property type="molecule type" value="Genomic_DNA"/>
</dbReference>
<gene>
    <name evidence="1" type="ORF">POCTA_138.1.T1140065</name>
</gene>
<protein>
    <submittedName>
        <fullName evidence="1">Uncharacterized protein</fullName>
    </submittedName>
</protein>
<name>A0A8S1X8M2_PAROT</name>
<dbReference type="AlphaFoldDB" id="A0A8S1X8M2"/>
<accession>A0A8S1X8M2</accession>
<organism evidence="1 2">
    <name type="scientific">Paramecium octaurelia</name>
    <dbReference type="NCBI Taxonomy" id="43137"/>
    <lineage>
        <taxon>Eukaryota</taxon>
        <taxon>Sar</taxon>
        <taxon>Alveolata</taxon>
        <taxon>Ciliophora</taxon>
        <taxon>Intramacronucleata</taxon>
        <taxon>Oligohymenophorea</taxon>
        <taxon>Peniculida</taxon>
        <taxon>Parameciidae</taxon>
        <taxon>Paramecium</taxon>
    </lineage>
</organism>
<proteinExistence type="predicted"/>
<sequence>MNILYQRIYNQFSIIGPSNLTQQFQDIQPDTEHITNIIVVVGTHECKKKAHHLRINEQLLLKIEKDSTKPPITDLSFYYLDVHESNLQLNIDYNICTIQEDDSKWHYQNGNLDFTYDLSNVFGYQTNNKTALVLCQSG</sequence>
<comment type="caution">
    <text evidence="1">The sequence shown here is derived from an EMBL/GenBank/DDBJ whole genome shotgun (WGS) entry which is preliminary data.</text>
</comment>
<reference evidence="1" key="1">
    <citation type="submission" date="2021-01" db="EMBL/GenBank/DDBJ databases">
        <authorList>
            <consortium name="Genoscope - CEA"/>
            <person name="William W."/>
        </authorList>
    </citation>
    <scope>NUCLEOTIDE SEQUENCE</scope>
</reference>
<dbReference type="OrthoDB" id="318473at2759"/>
<dbReference type="OMA" id="DVHESKV"/>
<keyword evidence="2" id="KW-1185">Reference proteome</keyword>